<comment type="similarity">
    <text evidence="4">Belongs to the flavoredoxin family.</text>
</comment>
<dbReference type="OrthoDB" id="298012at2759"/>
<dbReference type="RefSeq" id="XP_004335917.1">
    <property type="nucleotide sequence ID" value="XM_004335869.1"/>
</dbReference>
<dbReference type="VEuPathDB" id="AmoebaDB:ACA1_364300"/>
<organism evidence="6 7">
    <name type="scientific">Acanthamoeba castellanii (strain ATCC 30010 / Neff)</name>
    <dbReference type="NCBI Taxonomy" id="1257118"/>
    <lineage>
        <taxon>Eukaryota</taxon>
        <taxon>Amoebozoa</taxon>
        <taxon>Discosea</taxon>
        <taxon>Longamoebia</taxon>
        <taxon>Centramoebida</taxon>
        <taxon>Acanthamoebidae</taxon>
        <taxon>Acanthamoeba</taxon>
    </lineage>
</organism>
<dbReference type="PANTHER" id="PTHR33798:SF5">
    <property type="entry name" value="FLAVIN REDUCTASE LIKE DOMAIN-CONTAINING PROTEIN"/>
    <property type="match status" value="1"/>
</dbReference>
<dbReference type="Proteomes" id="UP000011083">
    <property type="component" value="Unassembled WGS sequence"/>
</dbReference>
<dbReference type="SMART" id="SM00903">
    <property type="entry name" value="Flavin_Reduct"/>
    <property type="match status" value="1"/>
</dbReference>
<evidence type="ECO:0000313" key="7">
    <source>
        <dbReference type="Proteomes" id="UP000011083"/>
    </source>
</evidence>
<dbReference type="Pfam" id="PF01613">
    <property type="entry name" value="Flavin_Reduct"/>
    <property type="match status" value="1"/>
</dbReference>
<protein>
    <recommendedName>
        <fullName evidence="5">Flavin reductase like domain-containing protein</fullName>
    </recommendedName>
</protein>
<comment type="cofactor">
    <cofactor evidence="1">
        <name>FMN</name>
        <dbReference type="ChEBI" id="CHEBI:58210"/>
    </cofactor>
</comment>
<dbReference type="SUPFAM" id="SSF50475">
    <property type="entry name" value="FMN-binding split barrel"/>
    <property type="match status" value="1"/>
</dbReference>
<dbReference type="InterPro" id="IPR012349">
    <property type="entry name" value="Split_barrel_FMN-bd"/>
</dbReference>
<proteinExistence type="inferred from homology"/>
<dbReference type="AlphaFoldDB" id="L8GM44"/>
<dbReference type="EMBL" id="KB008073">
    <property type="protein sequence ID" value="ELR13904.1"/>
    <property type="molecule type" value="Genomic_DNA"/>
</dbReference>
<evidence type="ECO:0000256" key="3">
    <source>
        <dbReference type="ARBA" id="ARBA00022643"/>
    </source>
</evidence>
<reference evidence="6 7" key="1">
    <citation type="journal article" date="2013" name="Genome Biol.">
        <title>Genome of Acanthamoeba castellanii highlights extensive lateral gene transfer and early evolution of tyrosine kinase signaling.</title>
        <authorList>
            <person name="Clarke M."/>
            <person name="Lohan A.J."/>
            <person name="Liu B."/>
            <person name="Lagkouvardos I."/>
            <person name="Roy S."/>
            <person name="Zafar N."/>
            <person name="Bertelli C."/>
            <person name="Schilde C."/>
            <person name="Kianianmomeni A."/>
            <person name="Burglin T.R."/>
            <person name="Frech C."/>
            <person name="Turcotte B."/>
            <person name="Kopec K.O."/>
            <person name="Synnott J.M."/>
            <person name="Choo C."/>
            <person name="Paponov I."/>
            <person name="Finkler A."/>
            <person name="Soon Heng Tan C."/>
            <person name="Hutchins A.P."/>
            <person name="Weinmeier T."/>
            <person name="Rattei T."/>
            <person name="Chu J.S."/>
            <person name="Gimenez G."/>
            <person name="Irimia M."/>
            <person name="Rigden D.J."/>
            <person name="Fitzpatrick D.A."/>
            <person name="Lorenzo-Morales J."/>
            <person name="Bateman A."/>
            <person name="Chiu C.H."/>
            <person name="Tang P."/>
            <person name="Hegemann P."/>
            <person name="Fromm H."/>
            <person name="Raoult D."/>
            <person name="Greub G."/>
            <person name="Miranda-Saavedra D."/>
            <person name="Chen N."/>
            <person name="Nash P."/>
            <person name="Ginger M.L."/>
            <person name="Horn M."/>
            <person name="Schaap P."/>
            <person name="Caler L."/>
            <person name="Loftus B."/>
        </authorList>
    </citation>
    <scope>NUCLEOTIDE SEQUENCE [LARGE SCALE GENOMIC DNA]</scope>
    <source>
        <strain evidence="6 7">Neff</strain>
    </source>
</reference>
<evidence type="ECO:0000259" key="5">
    <source>
        <dbReference type="SMART" id="SM00903"/>
    </source>
</evidence>
<dbReference type="STRING" id="1257118.L8GM44"/>
<keyword evidence="2" id="KW-0285">Flavoprotein</keyword>
<dbReference type="OMA" id="GNLIICE"/>
<dbReference type="KEGG" id="acan:ACA1_364300"/>
<sequence length="273" mass="30256">MSHHPPFKQVEAARPDFEEEPFAYTKTPAPEWVPGQGSNQLPWPVDAPFKHIDPAHEQPGLVYKLIIGGIDEHGKQNLAPFSYFAPCGHNPPMVVFSCSSPGPDKQKDTCNNVKTTKEFVVNIISEAFIEAANYTSIDAPADLSEWDLAGLTREPSQVVKPPRVKESAFSMECVLEHYYDMKDDEGRVTGTSLFGRVKLFHVREDVLQPNYVIDQAKLQSMSRLGGISYGRTTKGLELARPVWSPVESQRKEVEQALLPVNNPGSTKADAPPS</sequence>
<keyword evidence="3" id="KW-0288">FMN</keyword>
<gene>
    <name evidence="6" type="ORF">ACA1_364300</name>
</gene>
<evidence type="ECO:0000256" key="2">
    <source>
        <dbReference type="ARBA" id="ARBA00022630"/>
    </source>
</evidence>
<evidence type="ECO:0000313" key="6">
    <source>
        <dbReference type="EMBL" id="ELR13904.1"/>
    </source>
</evidence>
<feature type="domain" description="Flavin reductase like" evidence="5">
    <location>
        <begin position="65"/>
        <end position="213"/>
    </location>
</feature>
<dbReference type="PANTHER" id="PTHR33798">
    <property type="entry name" value="FLAVOPROTEIN OXYGENASE"/>
    <property type="match status" value="1"/>
</dbReference>
<dbReference type="GO" id="GO:0010181">
    <property type="term" value="F:FMN binding"/>
    <property type="evidence" value="ECO:0007669"/>
    <property type="project" value="InterPro"/>
</dbReference>
<name>L8GM44_ACACF</name>
<dbReference type="GeneID" id="14914441"/>
<accession>L8GM44</accession>
<evidence type="ECO:0000256" key="4">
    <source>
        <dbReference type="ARBA" id="ARBA00038054"/>
    </source>
</evidence>
<evidence type="ECO:0000256" key="1">
    <source>
        <dbReference type="ARBA" id="ARBA00001917"/>
    </source>
</evidence>
<keyword evidence="7" id="KW-1185">Reference proteome</keyword>
<dbReference type="Gene3D" id="2.30.110.10">
    <property type="entry name" value="Electron Transport, Fmn-binding Protein, Chain A"/>
    <property type="match status" value="1"/>
</dbReference>
<dbReference type="InterPro" id="IPR002563">
    <property type="entry name" value="Flavin_Rdtase-like_dom"/>
</dbReference>